<dbReference type="AlphaFoldDB" id="A0AAD7BWJ3"/>
<dbReference type="InterPro" id="IPR007235">
    <property type="entry name" value="Glyco_trans_28_C"/>
</dbReference>
<dbReference type="EC" id="2.4.1.141" evidence="4 12"/>
<dbReference type="Pfam" id="PF04101">
    <property type="entry name" value="Glyco_tran_28_C"/>
    <property type="match status" value="1"/>
</dbReference>
<evidence type="ECO:0000256" key="13">
    <source>
        <dbReference type="SAM" id="SignalP"/>
    </source>
</evidence>
<keyword evidence="6 12" id="KW-0328">Glycosyltransferase</keyword>
<reference evidence="15" key="1">
    <citation type="submission" date="2023-03" db="EMBL/GenBank/DDBJ databases">
        <title>Massive genome expansion in bonnet fungi (Mycena s.s.) driven by repeated elements and novel gene families across ecological guilds.</title>
        <authorList>
            <consortium name="Lawrence Berkeley National Laboratory"/>
            <person name="Harder C.B."/>
            <person name="Miyauchi S."/>
            <person name="Viragh M."/>
            <person name="Kuo A."/>
            <person name="Thoen E."/>
            <person name="Andreopoulos B."/>
            <person name="Lu D."/>
            <person name="Skrede I."/>
            <person name="Drula E."/>
            <person name="Henrissat B."/>
            <person name="Morin E."/>
            <person name="Kohler A."/>
            <person name="Barry K."/>
            <person name="LaButti K."/>
            <person name="Morin E."/>
            <person name="Salamov A."/>
            <person name="Lipzen A."/>
            <person name="Mereny Z."/>
            <person name="Hegedus B."/>
            <person name="Baldrian P."/>
            <person name="Stursova M."/>
            <person name="Weitz H."/>
            <person name="Taylor A."/>
            <person name="Grigoriev I.V."/>
            <person name="Nagy L.G."/>
            <person name="Martin F."/>
            <person name="Kauserud H."/>
        </authorList>
    </citation>
    <scope>NUCLEOTIDE SEQUENCE</scope>
    <source>
        <strain evidence="15">9284</strain>
    </source>
</reference>
<evidence type="ECO:0000313" key="15">
    <source>
        <dbReference type="EMBL" id="KAJ7632492.1"/>
    </source>
</evidence>
<dbReference type="PANTHER" id="PTHR12867">
    <property type="entry name" value="GLYCOSYL TRANSFERASE-RELATED"/>
    <property type="match status" value="1"/>
</dbReference>
<dbReference type="InterPro" id="IPR039042">
    <property type="entry name" value="Alg13-like"/>
</dbReference>
<evidence type="ECO:0000259" key="14">
    <source>
        <dbReference type="Pfam" id="PF04101"/>
    </source>
</evidence>
<evidence type="ECO:0000256" key="8">
    <source>
        <dbReference type="ARBA" id="ARBA00022824"/>
    </source>
</evidence>
<dbReference type="GO" id="GO:0005783">
    <property type="term" value="C:endoplasmic reticulum"/>
    <property type="evidence" value="ECO:0007669"/>
    <property type="project" value="UniProtKB-SubCell"/>
</dbReference>
<dbReference type="Proteomes" id="UP001221142">
    <property type="component" value="Unassembled WGS sequence"/>
</dbReference>
<sequence>MLCFVTVGTFSFDLLVRAVLSEPVLDALQARGYTRLVIQYGDSEFDTSVVTRTGLDIELWARKPSLDQDFRRADLVIGHAGAGTILDPLIVVPNESLLHNHQLELATALAASNHLRTSTIADLAHSVTVFDPAALATFEPFDGSRFRALVDEEMGFQL</sequence>
<comment type="catalytic activity">
    <reaction evidence="11">
        <text>an N-acetyl-alpha-D-glucosaminyl-diphospho-di-trans,poly-cis-dolichol + UDP-N-acetyl-alpha-D-glucosamine = an N,N'-diacetylchitobiosyl-diphospho-di-trans,poly-cis-dolichol + UDP + H(+)</text>
        <dbReference type="Rhea" id="RHEA:23380"/>
        <dbReference type="Rhea" id="RHEA-COMP:19507"/>
        <dbReference type="Rhea" id="RHEA-COMP:19510"/>
        <dbReference type="ChEBI" id="CHEBI:15378"/>
        <dbReference type="ChEBI" id="CHEBI:57269"/>
        <dbReference type="ChEBI" id="CHEBI:57705"/>
        <dbReference type="ChEBI" id="CHEBI:58223"/>
        <dbReference type="ChEBI" id="CHEBI:58427"/>
        <dbReference type="EC" id="2.4.1.141"/>
    </reaction>
</comment>
<evidence type="ECO:0000313" key="16">
    <source>
        <dbReference type="Proteomes" id="UP001221142"/>
    </source>
</evidence>
<feature type="domain" description="Glycosyl transferase family 28 C-terminal" evidence="14">
    <location>
        <begin position="3"/>
        <end position="128"/>
    </location>
</feature>
<dbReference type="GO" id="GO:0006488">
    <property type="term" value="P:dolichol-linked oligosaccharide biosynthetic process"/>
    <property type="evidence" value="ECO:0007669"/>
    <property type="project" value="InterPro"/>
</dbReference>
<comment type="similarity">
    <text evidence="2 12">Belongs to the glycosyltransferase 28 family.</text>
</comment>
<dbReference type="Gene3D" id="3.40.50.2000">
    <property type="entry name" value="Glycogen Phosphorylase B"/>
    <property type="match status" value="1"/>
</dbReference>
<dbReference type="PANTHER" id="PTHR12867:SF6">
    <property type="entry name" value="N-ACETYLGLUCOSAMINYLDIPHOSPHODOLICHOL N-ACETYLGLUCOSAMINYLTRANSFERASE"/>
    <property type="match status" value="1"/>
</dbReference>
<dbReference type="EMBL" id="JARKIF010000008">
    <property type="protein sequence ID" value="KAJ7632492.1"/>
    <property type="molecule type" value="Genomic_DNA"/>
</dbReference>
<evidence type="ECO:0000256" key="4">
    <source>
        <dbReference type="ARBA" id="ARBA00012614"/>
    </source>
</evidence>
<evidence type="ECO:0000256" key="5">
    <source>
        <dbReference type="ARBA" id="ARBA00017468"/>
    </source>
</evidence>
<feature type="chain" id="PRO_5042111164" description="UDP-N-acetylglucosamine transferase subunit ALG13" evidence="13">
    <location>
        <begin position="22"/>
        <end position="158"/>
    </location>
</feature>
<gene>
    <name evidence="12" type="primary">ALG13</name>
    <name evidence="15" type="ORF">FB45DRAFT_912594</name>
</gene>
<comment type="caution">
    <text evidence="15">The sequence shown here is derived from an EMBL/GenBank/DDBJ whole genome shotgun (WGS) entry which is preliminary data.</text>
</comment>
<evidence type="ECO:0000256" key="1">
    <source>
        <dbReference type="ARBA" id="ARBA00004240"/>
    </source>
</evidence>
<evidence type="ECO:0000256" key="9">
    <source>
        <dbReference type="ARBA" id="ARBA00024804"/>
    </source>
</evidence>
<evidence type="ECO:0000256" key="6">
    <source>
        <dbReference type="ARBA" id="ARBA00022676"/>
    </source>
</evidence>
<evidence type="ECO:0000256" key="11">
    <source>
        <dbReference type="ARBA" id="ARBA00048184"/>
    </source>
</evidence>
<comment type="subunit">
    <text evidence="3 12">Heterodimer with ALG14 to form a functional enzyme.</text>
</comment>
<protein>
    <recommendedName>
        <fullName evidence="5 12">UDP-N-acetylglucosamine transferase subunit ALG13</fullName>
        <ecNumber evidence="4 12">2.4.1.141</ecNumber>
    </recommendedName>
    <alternativeName>
        <fullName evidence="10 12">Asparagine-linked glycosylation protein 13</fullName>
    </alternativeName>
</protein>
<proteinExistence type="inferred from homology"/>
<evidence type="ECO:0000256" key="12">
    <source>
        <dbReference type="RuleBase" id="RU362128"/>
    </source>
</evidence>
<comment type="subcellular location">
    <subcellularLocation>
        <location evidence="1 12">Endoplasmic reticulum</location>
    </subcellularLocation>
</comment>
<dbReference type="GO" id="GO:0004577">
    <property type="term" value="F:N-acetylglucosaminyldiphosphodolichol N-acetylglucosaminyltransferase activity"/>
    <property type="evidence" value="ECO:0007669"/>
    <property type="project" value="UniProtKB-EC"/>
</dbReference>
<keyword evidence="7 12" id="KW-0808">Transferase</keyword>
<keyword evidence="13" id="KW-0732">Signal</keyword>
<feature type="signal peptide" evidence="13">
    <location>
        <begin position="1"/>
        <end position="21"/>
    </location>
</feature>
<comment type="function">
    <text evidence="9 12">Involved in protein N-glycosylation. Essential for the second step of the dolichol-linked oligosaccharide pathway.</text>
</comment>
<dbReference type="SUPFAM" id="SSF53756">
    <property type="entry name" value="UDP-Glycosyltransferase/glycogen phosphorylase"/>
    <property type="match status" value="1"/>
</dbReference>
<keyword evidence="16" id="KW-1185">Reference proteome</keyword>
<organism evidence="15 16">
    <name type="scientific">Roridomyces roridus</name>
    <dbReference type="NCBI Taxonomy" id="1738132"/>
    <lineage>
        <taxon>Eukaryota</taxon>
        <taxon>Fungi</taxon>
        <taxon>Dikarya</taxon>
        <taxon>Basidiomycota</taxon>
        <taxon>Agaricomycotina</taxon>
        <taxon>Agaricomycetes</taxon>
        <taxon>Agaricomycetidae</taxon>
        <taxon>Agaricales</taxon>
        <taxon>Marasmiineae</taxon>
        <taxon>Mycenaceae</taxon>
        <taxon>Roridomyces</taxon>
    </lineage>
</organism>
<evidence type="ECO:0000256" key="10">
    <source>
        <dbReference type="ARBA" id="ARBA00032061"/>
    </source>
</evidence>
<evidence type="ECO:0000256" key="2">
    <source>
        <dbReference type="ARBA" id="ARBA00006962"/>
    </source>
</evidence>
<evidence type="ECO:0000256" key="7">
    <source>
        <dbReference type="ARBA" id="ARBA00022679"/>
    </source>
</evidence>
<keyword evidence="8 12" id="KW-0256">Endoplasmic reticulum</keyword>
<evidence type="ECO:0000256" key="3">
    <source>
        <dbReference type="ARBA" id="ARBA00011198"/>
    </source>
</evidence>
<name>A0AAD7BWJ3_9AGAR</name>
<accession>A0AAD7BWJ3</accession>